<evidence type="ECO:0000313" key="4">
    <source>
        <dbReference type="EMBL" id="KYP37782.1"/>
    </source>
</evidence>
<evidence type="ECO:0000259" key="2">
    <source>
        <dbReference type="Pfam" id="PF17919"/>
    </source>
</evidence>
<dbReference type="PANTHER" id="PTHR37984:SF5">
    <property type="entry name" value="PROTEIN NYNRIN-LIKE"/>
    <property type="match status" value="1"/>
</dbReference>
<dbReference type="Pfam" id="PF17919">
    <property type="entry name" value="RT_RNaseH_2"/>
    <property type="match status" value="1"/>
</dbReference>
<evidence type="ECO:0000256" key="1">
    <source>
        <dbReference type="ARBA" id="ARBA00023268"/>
    </source>
</evidence>
<dbReference type="Gene3D" id="1.10.340.70">
    <property type="match status" value="1"/>
</dbReference>
<dbReference type="InterPro" id="IPR050951">
    <property type="entry name" value="Retrovirus_Pol_polyprotein"/>
</dbReference>
<dbReference type="AlphaFoldDB" id="A0A151R5H0"/>
<dbReference type="GO" id="GO:0003824">
    <property type="term" value="F:catalytic activity"/>
    <property type="evidence" value="ECO:0007669"/>
    <property type="project" value="UniProtKB-KW"/>
</dbReference>
<proteinExistence type="predicted"/>
<evidence type="ECO:0000259" key="3">
    <source>
        <dbReference type="Pfam" id="PF17921"/>
    </source>
</evidence>
<dbReference type="InterPro" id="IPR041588">
    <property type="entry name" value="Integrase_H2C2"/>
</dbReference>
<protein>
    <submittedName>
        <fullName evidence="4">Retrotransposable element Tf2</fullName>
    </submittedName>
</protein>
<keyword evidence="5" id="KW-1185">Reference proteome</keyword>
<dbReference type="FunFam" id="1.10.340.70:FF:000001">
    <property type="entry name" value="Retrovirus-related Pol polyprotein from transposon gypsy-like Protein"/>
    <property type="match status" value="1"/>
</dbReference>
<dbReference type="InterPro" id="IPR043128">
    <property type="entry name" value="Rev_trsase/Diguanyl_cyclase"/>
</dbReference>
<dbReference type="Proteomes" id="UP000075243">
    <property type="component" value="Unassembled WGS sequence"/>
</dbReference>
<gene>
    <name evidence="4" type="ORF">KK1_041010</name>
</gene>
<sequence length="312" mass="35512">MDQLRGASVFSKIDLRSGYHQIRVKEGDIPKTAFRTRFIEGFSKIVARLTQLNRKEQPFIWTDACEQSFVELKRRLTTSPVLVLPGSGEPFDVYCDASHQGLGCVLMQNGRVVAYASRQLKIHERNYPTHDLDCGAVTITNEFLRQVGLKQLQDEELVRLLGLLGTEKAAGFELGEDGILRFRGRICLPQDAELRRAVLEEGHKSRLSIHPGMTKMYQDLRKNFWWSGMKREIAEYVAACLTCQKAKVEHQKPSGLMQQIEIPEWKWDNITMDFIVGLPRSARNSDAIWVIVDRLTKCAISCLSTSSGPWRS</sequence>
<feature type="domain" description="Reverse transcriptase/retrotransposon-derived protein RNase H-like" evidence="2">
    <location>
        <begin position="61"/>
        <end position="142"/>
    </location>
</feature>
<dbReference type="SUPFAM" id="SSF56672">
    <property type="entry name" value="DNA/RNA polymerases"/>
    <property type="match status" value="1"/>
</dbReference>
<dbReference type="InterPro" id="IPR041577">
    <property type="entry name" value="RT_RNaseH_2"/>
</dbReference>
<dbReference type="InterPro" id="IPR043502">
    <property type="entry name" value="DNA/RNA_pol_sf"/>
</dbReference>
<dbReference type="PANTHER" id="PTHR37984">
    <property type="entry name" value="PROTEIN CBG26694"/>
    <property type="match status" value="1"/>
</dbReference>
<dbReference type="EMBL" id="KQ484069">
    <property type="protein sequence ID" value="KYP37782.1"/>
    <property type="molecule type" value="Genomic_DNA"/>
</dbReference>
<feature type="domain" description="Integrase zinc-binding" evidence="3">
    <location>
        <begin position="192"/>
        <end position="248"/>
    </location>
</feature>
<keyword evidence="1" id="KW-0511">Multifunctional enzyme</keyword>
<dbReference type="Gramene" id="C.cajan_41303.t">
    <property type="protein sequence ID" value="C.cajan_41303.t"/>
    <property type="gene ID" value="C.cajan_41303"/>
</dbReference>
<dbReference type="Gene3D" id="3.30.70.270">
    <property type="match status" value="1"/>
</dbReference>
<evidence type="ECO:0000313" key="5">
    <source>
        <dbReference type="Proteomes" id="UP000075243"/>
    </source>
</evidence>
<organism evidence="4 5">
    <name type="scientific">Cajanus cajan</name>
    <name type="common">Pigeon pea</name>
    <name type="synonym">Cajanus indicus</name>
    <dbReference type="NCBI Taxonomy" id="3821"/>
    <lineage>
        <taxon>Eukaryota</taxon>
        <taxon>Viridiplantae</taxon>
        <taxon>Streptophyta</taxon>
        <taxon>Embryophyta</taxon>
        <taxon>Tracheophyta</taxon>
        <taxon>Spermatophyta</taxon>
        <taxon>Magnoliopsida</taxon>
        <taxon>eudicotyledons</taxon>
        <taxon>Gunneridae</taxon>
        <taxon>Pentapetalae</taxon>
        <taxon>rosids</taxon>
        <taxon>fabids</taxon>
        <taxon>Fabales</taxon>
        <taxon>Fabaceae</taxon>
        <taxon>Papilionoideae</taxon>
        <taxon>50 kb inversion clade</taxon>
        <taxon>NPAAA clade</taxon>
        <taxon>indigoferoid/millettioid clade</taxon>
        <taxon>Phaseoleae</taxon>
        <taxon>Cajanus</taxon>
    </lineage>
</organism>
<accession>A0A151R5H0</accession>
<name>A0A151R5H0_CAJCA</name>
<dbReference type="Pfam" id="PF17921">
    <property type="entry name" value="Integrase_H2C2"/>
    <property type="match status" value="1"/>
</dbReference>
<reference evidence="4" key="1">
    <citation type="journal article" date="2012" name="Nat. Biotechnol.">
        <title>Draft genome sequence of pigeonpea (Cajanus cajan), an orphan legume crop of resource-poor farmers.</title>
        <authorList>
            <person name="Varshney R.K."/>
            <person name="Chen W."/>
            <person name="Li Y."/>
            <person name="Bharti A.K."/>
            <person name="Saxena R.K."/>
            <person name="Schlueter J.A."/>
            <person name="Donoghue M.T."/>
            <person name="Azam S."/>
            <person name="Fan G."/>
            <person name="Whaley A.M."/>
            <person name="Farmer A.D."/>
            <person name="Sheridan J."/>
            <person name="Iwata A."/>
            <person name="Tuteja R."/>
            <person name="Penmetsa R.V."/>
            <person name="Wu W."/>
            <person name="Upadhyaya H.D."/>
            <person name="Yang S.P."/>
            <person name="Shah T."/>
            <person name="Saxena K.B."/>
            <person name="Michael T."/>
            <person name="McCombie W.R."/>
            <person name="Yang B."/>
            <person name="Zhang G."/>
            <person name="Yang H."/>
            <person name="Wang J."/>
            <person name="Spillane C."/>
            <person name="Cook D.R."/>
            <person name="May G.D."/>
            <person name="Xu X."/>
            <person name="Jackson S.A."/>
        </authorList>
    </citation>
    <scope>NUCLEOTIDE SEQUENCE [LARGE SCALE GENOMIC DNA]</scope>
</reference>